<keyword evidence="1" id="KW-0276">Fatty acid metabolism</keyword>
<dbReference type="InterPro" id="IPR052377">
    <property type="entry name" value="Mitochondrial_ECH-domain"/>
</dbReference>
<evidence type="ECO:0000256" key="1">
    <source>
        <dbReference type="ARBA" id="ARBA00022832"/>
    </source>
</evidence>
<evidence type="ECO:0000256" key="5">
    <source>
        <dbReference type="ARBA" id="ARBA00040545"/>
    </source>
</evidence>
<dbReference type="InterPro" id="IPR014748">
    <property type="entry name" value="Enoyl-CoA_hydra_C"/>
</dbReference>
<organism evidence="6 7">
    <name type="scientific">Acidiplasma aeolicum</name>
    <dbReference type="NCBI Taxonomy" id="507754"/>
    <lineage>
        <taxon>Archaea</taxon>
        <taxon>Methanobacteriati</taxon>
        <taxon>Thermoplasmatota</taxon>
        <taxon>Thermoplasmata</taxon>
        <taxon>Thermoplasmatales</taxon>
        <taxon>Ferroplasmaceae</taxon>
        <taxon>Acidiplasma</taxon>
    </lineage>
</organism>
<evidence type="ECO:0000256" key="4">
    <source>
        <dbReference type="ARBA" id="ARBA00037410"/>
    </source>
</evidence>
<comment type="function">
    <text evidence="4">May play a role in fatty acid biosynthesis and insulin sensitivity.</text>
</comment>
<dbReference type="GO" id="GO:0016836">
    <property type="term" value="F:hydro-lyase activity"/>
    <property type="evidence" value="ECO:0007669"/>
    <property type="project" value="TreeGrafter"/>
</dbReference>
<dbReference type="AlphaFoldDB" id="A0A0P9EN41"/>
<dbReference type="EMBL" id="LJCQ01000404">
    <property type="protein sequence ID" value="KPV44841.1"/>
    <property type="molecule type" value="Genomic_DNA"/>
</dbReference>
<dbReference type="Gene3D" id="1.10.12.10">
    <property type="entry name" value="Lyase 2-enoyl-coa Hydratase, Chain A, domain 2"/>
    <property type="match status" value="1"/>
</dbReference>
<evidence type="ECO:0000313" key="7">
    <source>
        <dbReference type="Proteomes" id="UP000050515"/>
    </source>
</evidence>
<evidence type="ECO:0000313" key="6">
    <source>
        <dbReference type="EMBL" id="KPV44841.1"/>
    </source>
</evidence>
<dbReference type="Pfam" id="PF00378">
    <property type="entry name" value="ECH_1"/>
    <property type="match status" value="1"/>
</dbReference>
<dbReference type="Gene3D" id="3.90.226.10">
    <property type="entry name" value="2-enoyl-CoA Hydratase, Chain A, domain 1"/>
    <property type="match status" value="1"/>
</dbReference>
<evidence type="ECO:0000256" key="3">
    <source>
        <dbReference type="ARBA" id="ARBA00023098"/>
    </source>
</evidence>
<sequence length="256" mass="28292">MNTEKNGEIEIINIYNQPKRNALSKSILLSIYNELNVVSRDKTIKVVVIKSNGPVFSSGHDLNEILHGSSEDVMSLFNACGDMMKLIRKIPQVVIASVQGIATAAGCQLVAACDLAICSESAKFAAPRISVGLFCSTPSVYLARNVPIKKAAELLFTAGYMDADDAKNYGLVNRVCPDDKLFDETLNFAREITRFSLNVIELGKRQLYNNIEMNTEAALDYATNVIIYNSTMKDARAGIYNFFNKKIKVITDLIFI</sequence>
<keyword evidence="2" id="KW-0809">Transit peptide</keyword>
<accession>A0A0P9EN41</accession>
<dbReference type="InterPro" id="IPR001753">
    <property type="entry name" value="Enoyl-CoA_hydra/iso"/>
</dbReference>
<dbReference type="Proteomes" id="UP000050515">
    <property type="component" value="Unassembled WGS sequence"/>
</dbReference>
<dbReference type="CDD" id="cd06558">
    <property type="entry name" value="crotonase-like"/>
    <property type="match status" value="1"/>
</dbReference>
<feature type="non-terminal residue" evidence="6">
    <location>
        <position position="256"/>
    </location>
</feature>
<evidence type="ECO:0000256" key="2">
    <source>
        <dbReference type="ARBA" id="ARBA00022946"/>
    </source>
</evidence>
<proteinExistence type="predicted"/>
<gene>
    <name evidence="6" type="ORF">SE19_08495</name>
</gene>
<dbReference type="SUPFAM" id="SSF52096">
    <property type="entry name" value="ClpP/crotonase"/>
    <property type="match status" value="1"/>
</dbReference>
<reference evidence="6 7" key="1">
    <citation type="submission" date="2015-09" db="EMBL/GenBank/DDBJ databases">
        <title>Draft genome sequence of Acidiplasma aeolicum DSM 18409.</title>
        <authorList>
            <person name="Hemp J."/>
        </authorList>
    </citation>
    <scope>NUCLEOTIDE SEQUENCE [LARGE SCALE GENOMIC DNA]</scope>
    <source>
        <strain evidence="6 7">V</strain>
    </source>
</reference>
<dbReference type="InterPro" id="IPR029045">
    <property type="entry name" value="ClpP/crotonase-like_dom_sf"/>
</dbReference>
<keyword evidence="3" id="KW-0443">Lipid metabolism</keyword>
<comment type="caution">
    <text evidence="6">The sequence shown here is derived from an EMBL/GenBank/DDBJ whole genome shotgun (WGS) entry which is preliminary data.</text>
</comment>
<name>A0A0P9EN41_9ARCH</name>
<dbReference type="GO" id="GO:0006631">
    <property type="term" value="P:fatty acid metabolic process"/>
    <property type="evidence" value="ECO:0007669"/>
    <property type="project" value="UniProtKB-KW"/>
</dbReference>
<dbReference type="PANTHER" id="PTHR43602">
    <property type="match status" value="1"/>
</dbReference>
<protein>
    <recommendedName>
        <fullName evidence="5">Enoyl-CoA hydratase domain-containing protein 3, mitochondrial</fullName>
    </recommendedName>
</protein>
<dbReference type="PANTHER" id="PTHR43602:SF1">
    <property type="entry name" value="ENOYL-COA HYDRATASE DOMAIN-CONTAINING PROTEIN 3, MITOCHONDRIAL"/>
    <property type="match status" value="1"/>
</dbReference>